<dbReference type="InterPro" id="IPR031108">
    <property type="entry name" value="IscA_plant_cyanobact"/>
</dbReference>
<dbReference type="GO" id="GO:0051537">
    <property type="term" value="F:2 iron, 2 sulfur cluster binding"/>
    <property type="evidence" value="ECO:0007669"/>
    <property type="project" value="UniProtKB-ARBA"/>
</dbReference>
<dbReference type="InterPro" id="IPR017870">
    <property type="entry name" value="FeS_cluster_insertion_CS"/>
</dbReference>
<name>A0A1M3KYK5_9BACT</name>
<reference evidence="2 3" key="1">
    <citation type="submission" date="2016-09" db="EMBL/GenBank/DDBJ databases">
        <title>Genome-resolved meta-omics ties microbial dynamics to process performance in biotechnology for thiocyanate degradation.</title>
        <authorList>
            <person name="Kantor R.S."/>
            <person name="Huddy R.J."/>
            <person name="Iyer R."/>
            <person name="Thomas B.C."/>
            <person name="Brown C.T."/>
            <person name="Anantharaman K."/>
            <person name="Tringe S."/>
            <person name="Hettich R.L."/>
            <person name="Harrison S.T."/>
            <person name="Banfield J.F."/>
        </authorList>
    </citation>
    <scope>NUCLEOTIDE SEQUENCE [LARGE SCALE GENOMIC DNA]</scope>
    <source>
        <strain evidence="2">59-99</strain>
    </source>
</reference>
<dbReference type="PANTHER" id="PTHR47265:SF1">
    <property type="entry name" value="IRON-SULFUR ASSEMBLY PROTEIN ISCA, CHLOROPLASTIC"/>
    <property type="match status" value="1"/>
</dbReference>
<dbReference type="InterPro" id="IPR000361">
    <property type="entry name" value="ATAP_core_dom"/>
</dbReference>
<dbReference type="SUPFAM" id="SSF89360">
    <property type="entry name" value="HesB-like domain"/>
    <property type="match status" value="1"/>
</dbReference>
<dbReference type="Pfam" id="PF01521">
    <property type="entry name" value="Fe-S_biosyn"/>
    <property type="match status" value="1"/>
</dbReference>
<gene>
    <name evidence="2" type="ORF">BGO89_10505</name>
</gene>
<dbReference type="NCBIfam" id="TIGR00049">
    <property type="entry name" value="iron-sulfur cluster assembly accessory protein"/>
    <property type="match status" value="1"/>
</dbReference>
<dbReference type="PANTHER" id="PTHR47265">
    <property type="entry name" value="IRON-SULFUR ASSEMBLY PROTEIN ISCA, CHLOROPLASTIC"/>
    <property type="match status" value="1"/>
</dbReference>
<dbReference type="GO" id="GO:0016226">
    <property type="term" value="P:iron-sulfur cluster assembly"/>
    <property type="evidence" value="ECO:0007669"/>
    <property type="project" value="InterPro"/>
</dbReference>
<protein>
    <submittedName>
        <fullName evidence="2">Heme biosynthesis protein HemY</fullName>
    </submittedName>
</protein>
<dbReference type="STRING" id="1895771.BGO89_10505"/>
<dbReference type="InterPro" id="IPR016092">
    <property type="entry name" value="ATAP"/>
</dbReference>
<dbReference type="PROSITE" id="PS01152">
    <property type="entry name" value="HESB"/>
    <property type="match status" value="1"/>
</dbReference>
<dbReference type="AlphaFoldDB" id="A0A1M3KYK5"/>
<evidence type="ECO:0000259" key="1">
    <source>
        <dbReference type="Pfam" id="PF01521"/>
    </source>
</evidence>
<dbReference type="InterPro" id="IPR035903">
    <property type="entry name" value="HesB-like_dom_sf"/>
</dbReference>
<dbReference type="Gene3D" id="2.60.300.12">
    <property type="entry name" value="HesB-like domain"/>
    <property type="match status" value="1"/>
</dbReference>
<accession>A0A1M3KYK5</accession>
<sequence>MNVSIKALAEIKKIKEQNSIPDDYGLRLGVKGGGCSGMSYTLGFDASSRENDRVLEAEGVRMFIDTKSMFYLMGITLDFSDGLMGKGFTFNNPNATKTCGCGSSFGV</sequence>
<feature type="domain" description="Core" evidence="1">
    <location>
        <begin position="2"/>
        <end position="102"/>
    </location>
</feature>
<evidence type="ECO:0000313" key="2">
    <source>
        <dbReference type="EMBL" id="OJX57354.1"/>
    </source>
</evidence>
<organism evidence="2 3">
    <name type="scientific">Candidatus Kapaibacterium thiocyanatum</name>
    <dbReference type="NCBI Taxonomy" id="1895771"/>
    <lineage>
        <taxon>Bacteria</taxon>
        <taxon>Pseudomonadati</taxon>
        <taxon>Candidatus Kapaibacteriota</taxon>
        <taxon>Candidatus Kapaibacteriia</taxon>
        <taxon>Candidatus Kapaibacteriales</taxon>
        <taxon>Candidatus Kapaibacteriaceae</taxon>
        <taxon>Candidatus Kapaibacterium</taxon>
    </lineage>
</organism>
<proteinExistence type="predicted"/>
<dbReference type="EMBL" id="MKVH01000024">
    <property type="protein sequence ID" value="OJX57354.1"/>
    <property type="molecule type" value="Genomic_DNA"/>
</dbReference>
<comment type="caution">
    <text evidence="2">The sequence shown here is derived from an EMBL/GenBank/DDBJ whole genome shotgun (WGS) entry which is preliminary data.</text>
</comment>
<dbReference type="Proteomes" id="UP000184233">
    <property type="component" value="Unassembled WGS sequence"/>
</dbReference>
<dbReference type="GO" id="GO:0030674">
    <property type="term" value="F:protein-macromolecule adaptor activity"/>
    <property type="evidence" value="ECO:0007669"/>
    <property type="project" value="TreeGrafter"/>
</dbReference>
<evidence type="ECO:0000313" key="3">
    <source>
        <dbReference type="Proteomes" id="UP000184233"/>
    </source>
</evidence>